<dbReference type="EMBL" id="CAJVRM010000309">
    <property type="protein sequence ID" value="CAG8979395.1"/>
    <property type="molecule type" value="Genomic_DNA"/>
</dbReference>
<keyword evidence="3" id="KW-1185">Reference proteome</keyword>
<name>A0A9N9Q4H1_9HELO</name>
<gene>
    <name evidence="2" type="ORF">HYALB_00010486</name>
</gene>
<proteinExistence type="predicted"/>
<evidence type="ECO:0000256" key="1">
    <source>
        <dbReference type="SAM" id="MobiDB-lite"/>
    </source>
</evidence>
<evidence type="ECO:0000313" key="3">
    <source>
        <dbReference type="Proteomes" id="UP000701801"/>
    </source>
</evidence>
<protein>
    <submittedName>
        <fullName evidence="2">Uncharacterized protein</fullName>
    </submittedName>
</protein>
<feature type="compositionally biased region" description="Basic and acidic residues" evidence="1">
    <location>
        <begin position="129"/>
        <end position="158"/>
    </location>
</feature>
<feature type="compositionally biased region" description="Basic and acidic residues" evidence="1">
    <location>
        <begin position="90"/>
        <end position="106"/>
    </location>
</feature>
<feature type="compositionally biased region" description="Basic and acidic residues" evidence="1">
    <location>
        <begin position="284"/>
        <end position="295"/>
    </location>
</feature>
<feature type="region of interest" description="Disordered" evidence="1">
    <location>
        <begin position="90"/>
        <end position="408"/>
    </location>
</feature>
<feature type="compositionally biased region" description="Basic and acidic residues" evidence="1">
    <location>
        <begin position="206"/>
        <end position="232"/>
    </location>
</feature>
<feature type="compositionally biased region" description="Polar residues" evidence="1">
    <location>
        <begin position="270"/>
        <end position="279"/>
    </location>
</feature>
<dbReference type="AlphaFoldDB" id="A0A9N9Q4H1"/>
<evidence type="ECO:0000313" key="2">
    <source>
        <dbReference type="EMBL" id="CAG8979395.1"/>
    </source>
</evidence>
<sequence>MSELDAREAALVLREEAVVIREAQLAAGEAAFASKEETHTGPEAEAQDFFSKIEDEGEAQSQLQQVPELVSEGRGEVAVLELMGEQAAEVDKAKDDLKTEEFHPTQDPEYVADSQAGASGGVNGDSTEEGVKVKVEDKEVASQELTPDHTLEGEHKIVDASPKAQAEPSKVIPESGEETPSTKALTQALPEDIHPTRGTKQTVQPHETKDIQALKSEVPPRDEPTDTPEKDPSSAPIDEPTLTGEKMDIHEPNVESASISRVETTAPVLQDTTPDTGVESTEEQAERFLAERSASEPESSIKGGLPSPTPAEKSLLPEAQSGNTMEGGKPTPASASTRLDESKVGEGENTIVPHEGPASTQDEDVSDTNPNASTSTDETEHLAMPIERKVDEPVEKAEATQDEVSNTVKKVTFEAEDASPDLAKEVQNPLEEGNFAVNRGLPVQGQSV</sequence>
<accession>A0A9N9Q4H1</accession>
<comment type="caution">
    <text evidence="2">The sequence shown here is derived from an EMBL/GenBank/DDBJ whole genome shotgun (WGS) entry which is preliminary data.</text>
</comment>
<reference evidence="2" key="1">
    <citation type="submission" date="2021-07" db="EMBL/GenBank/DDBJ databases">
        <authorList>
            <person name="Durling M."/>
        </authorList>
    </citation>
    <scope>NUCLEOTIDE SEQUENCE</scope>
</reference>
<dbReference type="OrthoDB" id="10457546at2759"/>
<feature type="compositionally biased region" description="Polar residues" evidence="1">
    <location>
        <begin position="367"/>
        <end position="376"/>
    </location>
</feature>
<feature type="compositionally biased region" description="Basic and acidic residues" evidence="1">
    <location>
        <begin position="378"/>
        <end position="399"/>
    </location>
</feature>
<dbReference type="Proteomes" id="UP000701801">
    <property type="component" value="Unassembled WGS sequence"/>
</dbReference>
<organism evidence="2 3">
    <name type="scientific">Hymenoscyphus albidus</name>
    <dbReference type="NCBI Taxonomy" id="595503"/>
    <lineage>
        <taxon>Eukaryota</taxon>
        <taxon>Fungi</taxon>
        <taxon>Dikarya</taxon>
        <taxon>Ascomycota</taxon>
        <taxon>Pezizomycotina</taxon>
        <taxon>Leotiomycetes</taxon>
        <taxon>Helotiales</taxon>
        <taxon>Helotiaceae</taxon>
        <taxon>Hymenoscyphus</taxon>
    </lineage>
</organism>